<comment type="caution">
    <text evidence="3">The sequence shown here is derived from an EMBL/GenBank/DDBJ whole genome shotgun (WGS) entry which is preliminary data.</text>
</comment>
<dbReference type="PANTHER" id="PTHR43566">
    <property type="entry name" value="CONSERVED PROTEIN"/>
    <property type="match status" value="1"/>
</dbReference>
<dbReference type="Proteomes" id="UP000177396">
    <property type="component" value="Unassembled WGS sequence"/>
</dbReference>
<dbReference type="Pfam" id="PF13173">
    <property type="entry name" value="AAA_14"/>
    <property type="match status" value="1"/>
</dbReference>
<evidence type="ECO:0000259" key="2">
    <source>
        <dbReference type="Pfam" id="PF13635"/>
    </source>
</evidence>
<proteinExistence type="predicted"/>
<dbReference type="SUPFAM" id="SSF52980">
    <property type="entry name" value="Restriction endonuclease-like"/>
    <property type="match status" value="1"/>
</dbReference>
<protein>
    <submittedName>
        <fullName evidence="3">Uncharacterized protein</fullName>
    </submittedName>
</protein>
<evidence type="ECO:0000313" key="3">
    <source>
        <dbReference type="EMBL" id="OGF98757.1"/>
    </source>
</evidence>
<dbReference type="Pfam" id="PF13635">
    <property type="entry name" value="DUF4143"/>
    <property type="match status" value="1"/>
</dbReference>
<dbReference type="EMBL" id="MFJB01000088">
    <property type="protein sequence ID" value="OGF98757.1"/>
    <property type="molecule type" value="Genomic_DNA"/>
</dbReference>
<reference evidence="3 4" key="1">
    <citation type="journal article" date="2016" name="Nat. Commun.">
        <title>Thousands of microbial genomes shed light on interconnected biogeochemical processes in an aquifer system.</title>
        <authorList>
            <person name="Anantharaman K."/>
            <person name="Brown C.T."/>
            <person name="Hug L.A."/>
            <person name="Sharon I."/>
            <person name="Castelle C.J."/>
            <person name="Probst A.J."/>
            <person name="Thomas B.C."/>
            <person name="Singh A."/>
            <person name="Wilkins M.J."/>
            <person name="Karaoz U."/>
            <person name="Brodie E.L."/>
            <person name="Williams K.H."/>
            <person name="Hubbard S.S."/>
            <person name="Banfield J.F."/>
        </authorList>
    </citation>
    <scope>NUCLEOTIDE SEQUENCE [LARGE SCALE GENOMIC DNA]</scope>
</reference>
<name>A0A1F5YEZ5_9BACT</name>
<sequence>MPVKMVLTGSSSLDIRAKIMEPLTGRKKLFRLLPFSFVEYISFKEKELLPFLAKADKFAEEKLLAFLYEFIVFGGYPKVLLEDDRGKKIDHMEEIYTSYLEKDVAGFLRVKDSFVFSKLVRILAEEAGNLFNIERTSRELQIKNQTIKNYLSVLENTFIIRRILPFFHSTRTEIRKMPKVYFIDTGLRNFTKDLRDFPLKSFWDRSDKGSLLENFILEEMWKTGFPEINFWRTKDRAEVDFIVNKKSEIIPIEVKSGKVNKQGVPRSLISFINKYHPRVGIIVSLQRQKETKVGETEIHYLLPYELPSFMEKL</sequence>
<evidence type="ECO:0000313" key="4">
    <source>
        <dbReference type="Proteomes" id="UP000177396"/>
    </source>
</evidence>
<dbReference type="InterPro" id="IPR011335">
    <property type="entry name" value="Restrct_endonuc-II-like"/>
</dbReference>
<feature type="domain" description="DUF4143" evidence="2">
    <location>
        <begin position="101"/>
        <end position="257"/>
    </location>
</feature>
<accession>A0A1F5YEZ5</accession>
<dbReference type="InterPro" id="IPR041682">
    <property type="entry name" value="AAA_14"/>
</dbReference>
<evidence type="ECO:0000259" key="1">
    <source>
        <dbReference type="Pfam" id="PF13173"/>
    </source>
</evidence>
<dbReference type="InterPro" id="IPR025420">
    <property type="entry name" value="DUF4143"/>
</dbReference>
<dbReference type="AlphaFoldDB" id="A0A1F5YEZ5"/>
<feature type="domain" description="AAA" evidence="1">
    <location>
        <begin position="3"/>
        <end position="40"/>
    </location>
</feature>
<gene>
    <name evidence="3" type="ORF">A2153_06495</name>
</gene>
<dbReference type="PANTHER" id="PTHR43566:SF1">
    <property type="entry name" value="AAA+ ATPASE DOMAIN-CONTAINING PROTEIN"/>
    <property type="match status" value="1"/>
</dbReference>
<organism evidence="3 4">
    <name type="scientific">Candidatus Gottesmanbacteria bacterium RBG_16_38_7b</name>
    <dbReference type="NCBI Taxonomy" id="1798372"/>
    <lineage>
        <taxon>Bacteria</taxon>
        <taxon>Candidatus Gottesmaniibacteriota</taxon>
    </lineage>
</organism>